<keyword evidence="2" id="KW-0012">Acyltransferase</keyword>
<accession>A0ABX0V312</accession>
<dbReference type="InterPro" id="IPR016181">
    <property type="entry name" value="Acyl_CoA_acyltransferase"/>
</dbReference>
<keyword evidence="1" id="KW-0808">Transferase</keyword>
<sequence length="200" mass="21068">MLENMFDPIGAPGAAKVIVRSATVADGPAMARLHDNVWREMNCGLLPAQIAGTPESERGAWSQAPGGARLVAEYRGEVVGLCVGGLARDPLLHADAEIQGVYVRHGFRFRGIGARLVSALARRLSFCGASCTGVWISAVNVAAVAFARALGAAVEGRAAIIRHALEEGALLAGRPRLALVWRDIDALAAQDNRGRLRIAD</sequence>
<dbReference type="RefSeq" id="WP_166955137.1">
    <property type="nucleotide sequence ID" value="NZ_JAASQI010000009.1"/>
</dbReference>
<protein>
    <submittedName>
        <fullName evidence="4">GNAT superfamily N-acetyltransferase</fullName>
    </submittedName>
</protein>
<dbReference type="Proteomes" id="UP001429580">
    <property type="component" value="Unassembled WGS sequence"/>
</dbReference>
<keyword evidence="5" id="KW-1185">Reference proteome</keyword>
<evidence type="ECO:0000256" key="1">
    <source>
        <dbReference type="ARBA" id="ARBA00022679"/>
    </source>
</evidence>
<feature type="domain" description="N-acetyltransferase" evidence="3">
    <location>
        <begin position="17"/>
        <end position="172"/>
    </location>
</feature>
<evidence type="ECO:0000313" key="5">
    <source>
        <dbReference type="Proteomes" id="UP001429580"/>
    </source>
</evidence>
<dbReference type="InterPro" id="IPR000182">
    <property type="entry name" value="GNAT_dom"/>
</dbReference>
<comment type="caution">
    <text evidence="4">The sequence shown here is derived from an EMBL/GenBank/DDBJ whole genome shotgun (WGS) entry which is preliminary data.</text>
</comment>
<name>A0ABX0V312_9HYPH</name>
<evidence type="ECO:0000256" key="2">
    <source>
        <dbReference type="ARBA" id="ARBA00023315"/>
    </source>
</evidence>
<dbReference type="CDD" id="cd04301">
    <property type="entry name" value="NAT_SF"/>
    <property type="match status" value="1"/>
</dbReference>
<proteinExistence type="predicted"/>
<evidence type="ECO:0000259" key="3">
    <source>
        <dbReference type="PROSITE" id="PS51186"/>
    </source>
</evidence>
<dbReference type="Gene3D" id="3.40.630.30">
    <property type="match status" value="1"/>
</dbReference>
<organism evidence="4 5">
    <name type="scientific">Pseudochelatococcus lubricantis</name>
    <dbReference type="NCBI Taxonomy" id="1538102"/>
    <lineage>
        <taxon>Bacteria</taxon>
        <taxon>Pseudomonadati</taxon>
        <taxon>Pseudomonadota</taxon>
        <taxon>Alphaproteobacteria</taxon>
        <taxon>Hyphomicrobiales</taxon>
        <taxon>Chelatococcaceae</taxon>
        <taxon>Pseudochelatococcus</taxon>
    </lineage>
</organism>
<dbReference type="PANTHER" id="PTHR43877">
    <property type="entry name" value="AMINOALKYLPHOSPHONATE N-ACETYLTRANSFERASE-RELATED-RELATED"/>
    <property type="match status" value="1"/>
</dbReference>
<reference evidence="4 5" key="1">
    <citation type="submission" date="2020-03" db="EMBL/GenBank/DDBJ databases">
        <title>Genomic Encyclopedia of Type Strains, Phase IV (KMG-IV): sequencing the most valuable type-strain genomes for metagenomic binning, comparative biology and taxonomic classification.</title>
        <authorList>
            <person name="Goeker M."/>
        </authorList>
    </citation>
    <scope>NUCLEOTIDE SEQUENCE [LARGE SCALE GENOMIC DNA]</scope>
    <source>
        <strain evidence="4 5">DSM 103870</strain>
    </source>
</reference>
<evidence type="ECO:0000313" key="4">
    <source>
        <dbReference type="EMBL" id="NIJ59613.1"/>
    </source>
</evidence>
<dbReference type="EMBL" id="JAASQI010000009">
    <property type="protein sequence ID" value="NIJ59613.1"/>
    <property type="molecule type" value="Genomic_DNA"/>
</dbReference>
<dbReference type="SUPFAM" id="SSF55729">
    <property type="entry name" value="Acyl-CoA N-acyltransferases (Nat)"/>
    <property type="match status" value="1"/>
</dbReference>
<dbReference type="PROSITE" id="PS51186">
    <property type="entry name" value="GNAT"/>
    <property type="match status" value="1"/>
</dbReference>
<gene>
    <name evidence="4" type="ORF">FHS82_003471</name>
</gene>
<dbReference type="InterPro" id="IPR050832">
    <property type="entry name" value="Bact_Acetyltransf"/>
</dbReference>
<dbReference type="Pfam" id="PF00583">
    <property type="entry name" value="Acetyltransf_1"/>
    <property type="match status" value="1"/>
</dbReference>